<protein>
    <recommendedName>
        <fullName evidence="3">Deoxyribodipyrimidine photo-lyase</fullName>
        <ecNumber evidence="2">4.1.99.3</ecNumber>
    </recommendedName>
</protein>
<dbReference type="GO" id="GO:0003904">
    <property type="term" value="F:deoxyribodipyrimidine photo-lyase activity"/>
    <property type="evidence" value="ECO:0007669"/>
    <property type="project" value="UniProtKB-EC"/>
</dbReference>
<dbReference type="InterPro" id="IPR006050">
    <property type="entry name" value="DNA_photolyase_N"/>
</dbReference>
<evidence type="ECO:0000256" key="2">
    <source>
        <dbReference type="ARBA" id="ARBA00013149"/>
    </source>
</evidence>
<feature type="site" description="Electron transfer via tryptophanyl radical" evidence="9">
    <location>
        <position position="313"/>
    </location>
</feature>
<name>A0A917Q4U6_9HYPH</name>
<proteinExistence type="inferred from homology"/>
<reference evidence="12 13" key="1">
    <citation type="journal article" date="2014" name="Int. J. Syst. Evol. Microbiol.">
        <title>Complete genome sequence of Corynebacterium casei LMG S-19264T (=DSM 44701T), isolated from a smear-ripened cheese.</title>
        <authorList>
            <consortium name="US DOE Joint Genome Institute (JGI-PGF)"/>
            <person name="Walter F."/>
            <person name="Albersmeier A."/>
            <person name="Kalinowski J."/>
            <person name="Ruckert C."/>
        </authorList>
    </citation>
    <scope>NUCLEOTIDE SEQUENCE [LARGE SCALE GENOMIC DNA]</scope>
    <source>
        <strain evidence="12 13">CGMCC 1.9161</strain>
    </source>
</reference>
<dbReference type="Gene3D" id="3.40.50.620">
    <property type="entry name" value="HUPs"/>
    <property type="match status" value="1"/>
</dbReference>
<dbReference type="PANTHER" id="PTHR11455">
    <property type="entry name" value="CRYPTOCHROME"/>
    <property type="match status" value="1"/>
</dbReference>
<feature type="binding site" evidence="8">
    <location>
        <position position="229"/>
    </location>
    <ligand>
        <name>FAD</name>
        <dbReference type="ChEBI" id="CHEBI:57692"/>
    </ligand>
</feature>
<evidence type="ECO:0000256" key="4">
    <source>
        <dbReference type="ARBA" id="ARBA00022630"/>
    </source>
</evidence>
<keyword evidence="6 10" id="KW-0157">Chromophore</keyword>
<evidence type="ECO:0000256" key="5">
    <source>
        <dbReference type="ARBA" id="ARBA00022827"/>
    </source>
</evidence>
<evidence type="ECO:0000313" key="13">
    <source>
        <dbReference type="Proteomes" id="UP000600449"/>
    </source>
</evidence>
<feature type="domain" description="Photolyase/cryptochrome alpha/beta" evidence="11">
    <location>
        <begin position="3"/>
        <end position="131"/>
    </location>
</feature>
<dbReference type="FunFam" id="1.10.579.10:FF:000003">
    <property type="entry name" value="Deoxyribodipyrimidine photo-lyase"/>
    <property type="match status" value="1"/>
</dbReference>
<keyword evidence="4 8" id="KW-0285">Flavoprotein</keyword>
<evidence type="ECO:0000256" key="6">
    <source>
        <dbReference type="ARBA" id="ARBA00022991"/>
    </source>
</evidence>
<evidence type="ECO:0000256" key="8">
    <source>
        <dbReference type="PIRSR" id="PIRSR602081-1"/>
    </source>
</evidence>
<comment type="cofactor">
    <cofactor evidence="8">
        <name>FAD</name>
        <dbReference type="ChEBI" id="CHEBI:57692"/>
    </cofactor>
    <text evidence="8">Binds 1 FAD per subunit.</text>
</comment>
<comment type="caution">
    <text evidence="12">The sequence shown here is derived from an EMBL/GenBank/DDBJ whole genome shotgun (WGS) entry which is preliminary data.</text>
</comment>
<dbReference type="GO" id="GO:0003677">
    <property type="term" value="F:DNA binding"/>
    <property type="evidence" value="ECO:0007669"/>
    <property type="project" value="TreeGrafter"/>
</dbReference>
<dbReference type="Pfam" id="PF00875">
    <property type="entry name" value="DNA_photolyase"/>
    <property type="match status" value="1"/>
</dbReference>
<feature type="site" description="Electron transfer via tryptophanyl radical" evidence="9">
    <location>
        <position position="389"/>
    </location>
</feature>
<dbReference type="AlphaFoldDB" id="A0A917Q4U6"/>
<organism evidence="12 13">
    <name type="scientific">Salinarimonas ramus</name>
    <dbReference type="NCBI Taxonomy" id="690164"/>
    <lineage>
        <taxon>Bacteria</taxon>
        <taxon>Pseudomonadati</taxon>
        <taxon>Pseudomonadota</taxon>
        <taxon>Alphaproteobacteria</taxon>
        <taxon>Hyphomicrobiales</taxon>
        <taxon>Salinarimonadaceae</taxon>
        <taxon>Salinarimonas</taxon>
    </lineage>
</organism>
<evidence type="ECO:0000256" key="3">
    <source>
        <dbReference type="ARBA" id="ARBA00014046"/>
    </source>
</evidence>
<dbReference type="Pfam" id="PF03441">
    <property type="entry name" value="FAD_binding_7"/>
    <property type="match status" value="1"/>
</dbReference>
<dbReference type="InterPro" id="IPR036155">
    <property type="entry name" value="Crypto/Photolyase_N_sf"/>
</dbReference>
<evidence type="ECO:0000256" key="10">
    <source>
        <dbReference type="RuleBase" id="RU004182"/>
    </source>
</evidence>
<dbReference type="GO" id="GO:0009416">
    <property type="term" value="P:response to light stimulus"/>
    <property type="evidence" value="ECO:0007669"/>
    <property type="project" value="TreeGrafter"/>
</dbReference>
<accession>A0A917Q4U6</accession>
<dbReference type="PANTHER" id="PTHR11455:SF9">
    <property type="entry name" value="CRYPTOCHROME CIRCADIAN CLOCK 5 ISOFORM X1"/>
    <property type="match status" value="1"/>
</dbReference>
<dbReference type="Proteomes" id="UP000600449">
    <property type="component" value="Unassembled WGS sequence"/>
</dbReference>
<sequence>MPGPALVWFREDLRVGDNPALTHAVETGAPVLCLYLFDEESPEVRPLGGASRWFLHGSLTVLAERLAAIGGELLVMRGAARTVIPRVVEASGASHVLWNRRYGAEREIDAEIKARLKEAGVEARSCKARLLYEPGEVTTKTGGLYKVFTPYRNATLAYDPPPPPLPAPERIEKGSWPAAIRAEAIAIADLDLEPTKPDWAAGLRETWTRGEAGAQARLASFLDGPLSGYAGSRNRPDLETTSMLSAHLRFGDVSPRQIVHAALHARDAGRIPAEDYDMLRSELGWRDFSHQLLFAQPDIARTNMMRSYDAFPWRQDEAALAAWQRGRTGYPFVDAGMRQLWTTGFMHNRVRMVVGSFLVKHLLLDWRLGEDWFWDTLCDADPANNAASWQWVAGSGADASPYYRVFNPVTQGEKFDPAGDYVRRWVPELAGLPNTYVHRPWDASRNVLERANVTLGRSYPLPIVDHDEGRRRALDALAQMKKNAA</sequence>
<keyword evidence="13" id="KW-1185">Reference proteome</keyword>
<evidence type="ECO:0000256" key="9">
    <source>
        <dbReference type="PIRSR" id="PIRSR602081-2"/>
    </source>
</evidence>
<dbReference type="InterPro" id="IPR036134">
    <property type="entry name" value="Crypto/Photolyase_FAD-like_sf"/>
</dbReference>
<evidence type="ECO:0000313" key="12">
    <source>
        <dbReference type="EMBL" id="GGK22540.1"/>
    </source>
</evidence>
<evidence type="ECO:0000259" key="11">
    <source>
        <dbReference type="PROSITE" id="PS51645"/>
    </source>
</evidence>
<dbReference type="Gene3D" id="1.10.579.10">
    <property type="entry name" value="DNA Cyclobutane Dipyrimidine Photolyase, subunit A, domain 3"/>
    <property type="match status" value="1"/>
</dbReference>
<dbReference type="RefSeq" id="WP_210317571.1">
    <property type="nucleotide sequence ID" value="NZ_BMMF01000002.1"/>
</dbReference>
<evidence type="ECO:0000256" key="1">
    <source>
        <dbReference type="ARBA" id="ARBA00001932"/>
    </source>
</evidence>
<dbReference type="EC" id="4.1.99.3" evidence="2"/>
<evidence type="ECO:0000256" key="7">
    <source>
        <dbReference type="ARBA" id="ARBA00033999"/>
    </source>
</evidence>
<comment type="catalytic activity">
    <reaction evidence="7">
        <text>cyclobutadipyrimidine (in DNA) = 2 pyrimidine residues (in DNA).</text>
        <dbReference type="EC" id="4.1.99.3"/>
    </reaction>
</comment>
<comment type="cofactor">
    <cofactor evidence="1">
        <name>(6R)-5,10-methylene-5,6,7,8-tetrahydrofolate</name>
        <dbReference type="ChEBI" id="CHEBI:15636"/>
    </cofactor>
</comment>
<dbReference type="PRINTS" id="PR00147">
    <property type="entry name" value="DNAPHOTLYASE"/>
</dbReference>
<dbReference type="InterPro" id="IPR005101">
    <property type="entry name" value="Cryptochr/Photolyase_FAD-bd"/>
</dbReference>
<dbReference type="EMBL" id="BMMF01000002">
    <property type="protein sequence ID" value="GGK22540.1"/>
    <property type="molecule type" value="Genomic_DNA"/>
</dbReference>
<dbReference type="GO" id="GO:0071949">
    <property type="term" value="F:FAD binding"/>
    <property type="evidence" value="ECO:0007669"/>
    <property type="project" value="TreeGrafter"/>
</dbReference>
<feature type="site" description="Electron transfer via tryptophanyl radical" evidence="9">
    <location>
        <position position="366"/>
    </location>
</feature>
<feature type="binding site" evidence="8">
    <location>
        <begin position="379"/>
        <end position="381"/>
    </location>
    <ligand>
        <name>FAD</name>
        <dbReference type="ChEBI" id="CHEBI:57692"/>
    </ligand>
</feature>
<feature type="binding site" evidence="8">
    <location>
        <begin position="241"/>
        <end position="245"/>
    </location>
    <ligand>
        <name>FAD</name>
        <dbReference type="ChEBI" id="CHEBI:57692"/>
    </ligand>
</feature>
<comment type="similarity">
    <text evidence="10">Belongs to the DNA photolyase family.</text>
</comment>
<dbReference type="Gene3D" id="1.25.40.80">
    <property type="match status" value="1"/>
</dbReference>
<dbReference type="SUPFAM" id="SSF48173">
    <property type="entry name" value="Cryptochrome/photolyase FAD-binding domain"/>
    <property type="match status" value="1"/>
</dbReference>
<keyword evidence="5 8" id="KW-0274">FAD</keyword>
<gene>
    <name evidence="12" type="ORF">GCM10011322_06520</name>
</gene>
<dbReference type="GO" id="GO:0000719">
    <property type="term" value="P:photoreactive repair"/>
    <property type="evidence" value="ECO:0007669"/>
    <property type="project" value="UniProtKB-ARBA"/>
</dbReference>
<dbReference type="PROSITE" id="PS51645">
    <property type="entry name" value="PHR_CRY_ALPHA_BETA"/>
    <property type="match status" value="1"/>
</dbReference>
<dbReference type="InterPro" id="IPR002081">
    <property type="entry name" value="Cryptochrome/DNA_photolyase_1"/>
</dbReference>
<dbReference type="SUPFAM" id="SSF52425">
    <property type="entry name" value="Cryptochrome/photolyase, N-terminal domain"/>
    <property type="match status" value="1"/>
</dbReference>
<dbReference type="InterPro" id="IPR014729">
    <property type="entry name" value="Rossmann-like_a/b/a_fold"/>
</dbReference>